<evidence type="ECO:0000256" key="4">
    <source>
        <dbReference type="ARBA" id="ARBA00023110"/>
    </source>
</evidence>
<evidence type="ECO:0000256" key="1">
    <source>
        <dbReference type="ARBA" id="ARBA00000971"/>
    </source>
</evidence>
<evidence type="ECO:0000259" key="8">
    <source>
        <dbReference type="PROSITE" id="PS50198"/>
    </source>
</evidence>
<dbReference type="PANTHER" id="PTHR47245">
    <property type="entry name" value="PEPTIDYLPROLYL ISOMERASE"/>
    <property type="match status" value="1"/>
</dbReference>
<keyword evidence="5 6" id="KW-0413">Isomerase</keyword>
<dbReference type="Pfam" id="PF13624">
    <property type="entry name" value="SurA_N_3"/>
    <property type="match status" value="1"/>
</dbReference>
<dbReference type="InterPro" id="IPR046357">
    <property type="entry name" value="PPIase_dom_sf"/>
</dbReference>
<evidence type="ECO:0000256" key="3">
    <source>
        <dbReference type="ARBA" id="ARBA00022729"/>
    </source>
</evidence>
<comment type="catalytic activity">
    <reaction evidence="1">
        <text>[protein]-peptidylproline (omega=180) = [protein]-peptidylproline (omega=0)</text>
        <dbReference type="Rhea" id="RHEA:16237"/>
        <dbReference type="Rhea" id="RHEA-COMP:10747"/>
        <dbReference type="Rhea" id="RHEA-COMP:10748"/>
        <dbReference type="ChEBI" id="CHEBI:83833"/>
        <dbReference type="ChEBI" id="CHEBI:83834"/>
        <dbReference type="EC" id="5.2.1.8"/>
    </reaction>
</comment>
<dbReference type="RefSeq" id="WP_199382091.1">
    <property type="nucleotide sequence ID" value="NZ_JAEMHM010000001.1"/>
</dbReference>
<dbReference type="EC" id="5.2.1.8" evidence="2"/>
<keyword evidence="4 6" id="KW-0697">Rotamase</keyword>
<dbReference type="Gene3D" id="1.10.4030.10">
    <property type="entry name" value="Porin chaperone SurA, peptide-binding domain"/>
    <property type="match status" value="1"/>
</dbReference>
<feature type="chain" id="PRO_5035315206" description="peptidylprolyl isomerase" evidence="7">
    <location>
        <begin position="25"/>
        <end position="332"/>
    </location>
</feature>
<accession>A0A8J7JD12</accession>
<dbReference type="InterPro" id="IPR027304">
    <property type="entry name" value="Trigger_fact/SurA_dom_sf"/>
</dbReference>
<evidence type="ECO:0000313" key="10">
    <source>
        <dbReference type="Proteomes" id="UP000636888"/>
    </source>
</evidence>
<keyword evidence="3 7" id="KW-0732">Signal</keyword>
<evidence type="ECO:0000256" key="7">
    <source>
        <dbReference type="SAM" id="SignalP"/>
    </source>
</evidence>
<organism evidence="9 10">
    <name type="scientific">Geomesophilobacter sediminis</name>
    <dbReference type="NCBI Taxonomy" id="2798584"/>
    <lineage>
        <taxon>Bacteria</taxon>
        <taxon>Pseudomonadati</taxon>
        <taxon>Thermodesulfobacteriota</taxon>
        <taxon>Desulfuromonadia</taxon>
        <taxon>Geobacterales</taxon>
        <taxon>Geobacteraceae</taxon>
        <taxon>Geomesophilobacter</taxon>
    </lineage>
</organism>
<dbReference type="Gene3D" id="3.10.50.40">
    <property type="match status" value="1"/>
</dbReference>
<dbReference type="InterPro" id="IPR000297">
    <property type="entry name" value="PPIase_PpiC"/>
</dbReference>
<protein>
    <recommendedName>
        <fullName evidence="2">peptidylprolyl isomerase</fullName>
        <ecNumber evidence="2">5.2.1.8</ecNumber>
    </recommendedName>
</protein>
<dbReference type="EMBL" id="JAEMHM010000001">
    <property type="protein sequence ID" value="MBJ6723249.1"/>
    <property type="molecule type" value="Genomic_DNA"/>
</dbReference>
<dbReference type="Proteomes" id="UP000636888">
    <property type="component" value="Unassembled WGS sequence"/>
</dbReference>
<name>A0A8J7JD12_9BACT</name>
<reference evidence="9" key="1">
    <citation type="submission" date="2020-12" db="EMBL/GenBank/DDBJ databases">
        <title>Geomonas sp. Red875, isolated from river sediment.</title>
        <authorList>
            <person name="Xu Z."/>
            <person name="Zhang Z."/>
            <person name="Masuda Y."/>
            <person name="Itoh H."/>
            <person name="Senoo K."/>
        </authorList>
    </citation>
    <scope>NUCLEOTIDE SEQUENCE</scope>
    <source>
        <strain evidence="9">Red875</strain>
    </source>
</reference>
<dbReference type="Pfam" id="PF13616">
    <property type="entry name" value="Rotamase_3"/>
    <property type="match status" value="1"/>
</dbReference>
<dbReference type="InterPro" id="IPR050245">
    <property type="entry name" value="PrsA_foldase"/>
</dbReference>
<dbReference type="AlphaFoldDB" id="A0A8J7JD12"/>
<dbReference type="PROSITE" id="PS50198">
    <property type="entry name" value="PPIC_PPIASE_2"/>
    <property type="match status" value="1"/>
</dbReference>
<dbReference type="SUPFAM" id="SSF109998">
    <property type="entry name" value="Triger factor/SurA peptide-binding domain-like"/>
    <property type="match status" value="1"/>
</dbReference>
<feature type="signal peptide" evidence="7">
    <location>
        <begin position="1"/>
        <end position="24"/>
    </location>
</feature>
<sequence length="332" mass="36745">MSWYKKIASTAIVSLLFAAVPAFAADKTAKAPETAAAKPTDVVVKVNGTTITRKELDREVKYMLARNRVPQPAPPELQKRAEEAALDQLVAQELIYQKAEKVPVKDLDSQLKTQMDKIKSQFKTEAEMNQRLQDMDMTFADLKEVNRKGIVVSSFLEGQFSSKIKVTDEEAKKFYDANLDKYFKKGETVKASHILIGADQNASADDKKKAKEKAEAILKRVKAGEDFATLARAESSCPSSAQGGDLGTFGKGQMVKPFEEAAFALKTGEVSGVVETQFGYHIIKLTEKNPASTEPFEKVKTVIVDNLKREKAAKALQEYVQDLKKTAKIEKM</sequence>
<dbReference type="GO" id="GO:0003755">
    <property type="term" value="F:peptidyl-prolyl cis-trans isomerase activity"/>
    <property type="evidence" value="ECO:0007669"/>
    <property type="project" value="UniProtKB-KW"/>
</dbReference>
<gene>
    <name evidence="9" type="ORF">JFN93_00890</name>
</gene>
<keyword evidence="10" id="KW-1185">Reference proteome</keyword>
<dbReference type="PANTHER" id="PTHR47245:SF1">
    <property type="entry name" value="FOLDASE PROTEIN PRSA"/>
    <property type="match status" value="1"/>
</dbReference>
<proteinExistence type="predicted"/>
<evidence type="ECO:0000256" key="5">
    <source>
        <dbReference type="ARBA" id="ARBA00023235"/>
    </source>
</evidence>
<dbReference type="SUPFAM" id="SSF54534">
    <property type="entry name" value="FKBP-like"/>
    <property type="match status" value="1"/>
</dbReference>
<feature type="domain" description="PpiC" evidence="8">
    <location>
        <begin position="186"/>
        <end position="287"/>
    </location>
</feature>
<evidence type="ECO:0000313" key="9">
    <source>
        <dbReference type="EMBL" id="MBJ6723249.1"/>
    </source>
</evidence>
<evidence type="ECO:0000256" key="2">
    <source>
        <dbReference type="ARBA" id="ARBA00013194"/>
    </source>
</evidence>
<comment type="caution">
    <text evidence="9">The sequence shown here is derived from an EMBL/GenBank/DDBJ whole genome shotgun (WGS) entry which is preliminary data.</text>
</comment>
<evidence type="ECO:0000256" key="6">
    <source>
        <dbReference type="PROSITE-ProRule" id="PRU00278"/>
    </source>
</evidence>
<dbReference type="InterPro" id="IPR023058">
    <property type="entry name" value="PPIase_PpiC_CS"/>
</dbReference>
<dbReference type="PROSITE" id="PS01096">
    <property type="entry name" value="PPIC_PPIASE_1"/>
    <property type="match status" value="1"/>
</dbReference>